<dbReference type="InterPro" id="IPR036390">
    <property type="entry name" value="WH_DNA-bd_sf"/>
</dbReference>
<name>A0A511X665_9PROT</name>
<reference evidence="4 5" key="1">
    <citation type="submission" date="2019-07" db="EMBL/GenBank/DDBJ databases">
        <title>Whole genome shotgun sequence of Acetobacter nitrogenifigens NBRC 105050.</title>
        <authorList>
            <person name="Hosoyama A."/>
            <person name="Uohara A."/>
            <person name="Ohji S."/>
            <person name="Ichikawa N."/>
        </authorList>
    </citation>
    <scope>NUCLEOTIDE SEQUENCE [LARGE SCALE GENOMIC DNA]</scope>
    <source>
        <strain evidence="4 5">NBRC 105050</strain>
    </source>
</reference>
<feature type="domain" description="Helix-turn-helix type 11" evidence="2">
    <location>
        <begin position="86"/>
        <end position="139"/>
    </location>
</feature>
<gene>
    <name evidence="4" type="ORF">ANI02nite_03160</name>
</gene>
<accession>A0A511X665</accession>
<comment type="caution">
    <text evidence="4">The sequence shown here is derived from an EMBL/GenBank/DDBJ whole genome shotgun (WGS) entry which is preliminary data.</text>
</comment>
<proteinExistence type="predicted"/>
<dbReference type="PANTHER" id="PTHR34580:SF3">
    <property type="entry name" value="PROTEIN PAFB"/>
    <property type="match status" value="1"/>
</dbReference>
<dbReference type="STRING" id="1120919.GCA_000429165_00319"/>
<dbReference type="InterPro" id="IPR051534">
    <property type="entry name" value="CBASS_pafABC_assoc_protein"/>
</dbReference>
<evidence type="ECO:0008006" key="6">
    <source>
        <dbReference type="Google" id="ProtNLM"/>
    </source>
</evidence>
<evidence type="ECO:0000256" key="1">
    <source>
        <dbReference type="SAM" id="MobiDB-lite"/>
    </source>
</evidence>
<protein>
    <recommendedName>
        <fullName evidence="6">Transcriptional regulator</fullName>
    </recommendedName>
</protein>
<evidence type="ECO:0000259" key="2">
    <source>
        <dbReference type="Pfam" id="PF08279"/>
    </source>
</evidence>
<evidence type="ECO:0000313" key="5">
    <source>
        <dbReference type="Proteomes" id="UP000321635"/>
    </source>
</evidence>
<dbReference type="PROSITE" id="PS52050">
    <property type="entry name" value="WYL"/>
    <property type="match status" value="1"/>
</dbReference>
<dbReference type="Gene3D" id="1.10.10.10">
    <property type="entry name" value="Winged helix-like DNA-binding domain superfamily/Winged helix DNA-binding domain"/>
    <property type="match status" value="1"/>
</dbReference>
<dbReference type="InterPro" id="IPR026881">
    <property type="entry name" value="WYL_dom"/>
</dbReference>
<feature type="compositionally biased region" description="Polar residues" evidence="1">
    <location>
        <begin position="41"/>
        <end position="57"/>
    </location>
</feature>
<dbReference type="AlphaFoldDB" id="A0A511X665"/>
<organism evidence="4 5">
    <name type="scientific">Acetobacter nitrogenifigens DSM 23921 = NBRC 105050</name>
    <dbReference type="NCBI Taxonomy" id="1120919"/>
    <lineage>
        <taxon>Bacteria</taxon>
        <taxon>Pseudomonadati</taxon>
        <taxon>Pseudomonadota</taxon>
        <taxon>Alphaproteobacteria</taxon>
        <taxon>Acetobacterales</taxon>
        <taxon>Acetobacteraceae</taxon>
        <taxon>Acetobacter</taxon>
    </lineage>
</organism>
<dbReference type="SUPFAM" id="SSF46785">
    <property type="entry name" value="Winged helix' DNA-binding domain"/>
    <property type="match status" value="1"/>
</dbReference>
<feature type="region of interest" description="Disordered" evidence="1">
    <location>
        <begin position="41"/>
        <end position="61"/>
    </location>
</feature>
<sequence>MPRPAASEFLAIPVAPTRSDTAWFDCECIARVQSVSITVDTDGQSGPLGQSHRTNTAYPRRQASEYKRSQLLPPHRRIAAVSRASRLLDLLQALRRRRYPVTAATLASELGVSTRTIYRDVGTLIAQGAAIEGEAGVGYVLRRGYLLPPLRFTNDELDALILGLRLVRHRDDEDLERAAADALAKISAVLPDTHAHEVETSGMLAGPSGRNETPCLKVIRQAIRDEMKLSLRYTDKEGNATERTIWPVAIGFFETSEMLAAWCEKRADFRHFRLDRIESAVPGCGRYPRRRRILLAEWRAQTGISIPY</sequence>
<dbReference type="Proteomes" id="UP000321635">
    <property type="component" value="Unassembled WGS sequence"/>
</dbReference>
<dbReference type="PANTHER" id="PTHR34580">
    <property type="match status" value="1"/>
</dbReference>
<dbReference type="InterPro" id="IPR013196">
    <property type="entry name" value="HTH_11"/>
</dbReference>
<feature type="domain" description="WYL" evidence="3">
    <location>
        <begin position="216"/>
        <end position="280"/>
    </location>
</feature>
<keyword evidence="5" id="KW-1185">Reference proteome</keyword>
<dbReference type="Pfam" id="PF13280">
    <property type="entry name" value="WYL"/>
    <property type="match status" value="1"/>
</dbReference>
<dbReference type="InterPro" id="IPR036388">
    <property type="entry name" value="WH-like_DNA-bd_sf"/>
</dbReference>
<evidence type="ECO:0000313" key="4">
    <source>
        <dbReference type="EMBL" id="GEN58432.1"/>
    </source>
</evidence>
<evidence type="ECO:0000259" key="3">
    <source>
        <dbReference type="Pfam" id="PF13280"/>
    </source>
</evidence>
<dbReference type="RefSeq" id="WP_246789288.1">
    <property type="nucleotide sequence ID" value="NZ_AUBI01000001.1"/>
</dbReference>
<dbReference type="EMBL" id="BJYF01000001">
    <property type="protein sequence ID" value="GEN58432.1"/>
    <property type="molecule type" value="Genomic_DNA"/>
</dbReference>
<dbReference type="Pfam" id="PF08279">
    <property type="entry name" value="HTH_11"/>
    <property type="match status" value="1"/>
</dbReference>